<dbReference type="PANTHER" id="PTHR43156">
    <property type="entry name" value="STAGE II SPORULATION PROTEIN E-RELATED"/>
    <property type="match status" value="1"/>
</dbReference>
<gene>
    <name evidence="4" type="ORF">H1V43_35895</name>
</gene>
<dbReference type="SUPFAM" id="SSF55874">
    <property type="entry name" value="ATPase domain of HSP90 chaperone/DNA topoisomerase II/histidine kinase"/>
    <property type="match status" value="1"/>
</dbReference>
<dbReference type="InterPro" id="IPR013656">
    <property type="entry name" value="PAS_4"/>
</dbReference>
<comment type="caution">
    <text evidence="4">The sequence shown here is derived from an EMBL/GenBank/DDBJ whole genome shotgun (WGS) entry which is preliminary data.</text>
</comment>
<dbReference type="SUPFAM" id="SSF81606">
    <property type="entry name" value="PP2C-like"/>
    <property type="match status" value="1"/>
</dbReference>
<dbReference type="InterPro" id="IPR035965">
    <property type="entry name" value="PAS-like_dom_sf"/>
</dbReference>
<dbReference type="CDD" id="cd16936">
    <property type="entry name" value="HATPase_RsbW-like"/>
    <property type="match status" value="1"/>
</dbReference>
<name>A0A7W2HJY5_9ACTN</name>
<sequence>MVTHGTSPAYGPDGSPASEPDEPEAHPGRSGLALIDPEGKIAGWTPGSERLLGHRAADAVGQPVKQLLDLSLPAADDHGGQAESHVALSVRHRDGRVITLPVSCYPLPSGQTVSGWVLVFGPPPDVTGRREREALSDWVLDRSPTALTVYDTDLHRVCESAEMRRLTGVPGGGHGGLALTEIVRGSDRIEWEQRMRLALETGEEQAAFDVCVEPTEVTRSHMYRVSATPLRNGQGQTIGVCASVTDVSEARRARERLALVNEASAHIGSTLDLTLTGQELTEVVVPRLSDFARVDLLEVLIRGEEPAPGPLPGAVRLRRIAERVLLGGSLQSLTTASDADVYTANSPTALCLARGESAIYRTDDPVIRSWMAEDTGRRARIAGRRVHSWILAPLKARGTTLGVVMLARQRETPEPFEREDLALVEELVSRAALSLDNARRFTRERTAALALQRSLLPQRLPRPSAVEAASRYLPASPSTGVGGDWFDVIELSGARVGLVVGDVVGHGIHAAAAMGRLRTAVRTLADVDPSPDELLTRLDDLILRFAEEAESAGSEGPAGEVMEREAADIGATCLYAVYDPVSGRCSMARAGHPPPVCVAPNGKRSFLELPAGPPLGLGGLPFESAEVTLPEGSLLALYTDGLVESQHDVDVGLETLRGVLTPPGDSLETLCDRAVGALVAGRRVDDAALLLVRLHMLDAEQVAVWDVAPNPAEVARLRAESVRKLTQWGHEEAAFVTELVVSELVTNAIRYGSPPIQLRLINDRRLICEVSDGSSTAPHMRRARVFDENGRGLLLIAQLTDRWGTRQTTTGKTIWCEQFPPNTDERPSPQEGITRCP</sequence>
<dbReference type="EMBL" id="JACEQY010000067">
    <property type="protein sequence ID" value="MBA4866596.1"/>
    <property type="molecule type" value="Genomic_DNA"/>
</dbReference>
<dbReference type="FunFam" id="3.30.565.10:FF:000028">
    <property type="entry name" value="PAS sensor protein"/>
    <property type="match status" value="1"/>
</dbReference>
<dbReference type="InterPro" id="IPR001932">
    <property type="entry name" value="PPM-type_phosphatase-like_dom"/>
</dbReference>
<dbReference type="Pfam" id="PF08448">
    <property type="entry name" value="PAS_4"/>
    <property type="match status" value="1"/>
</dbReference>
<dbReference type="InterPro" id="IPR036457">
    <property type="entry name" value="PPM-type-like_dom_sf"/>
</dbReference>
<dbReference type="SMART" id="SM00065">
    <property type="entry name" value="GAF"/>
    <property type="match status" value="1"/>
</dbReference>
<dbReference type="Gene3D" id="3.60.40.10">
    <property type="entry name" value="PPM-type phosphatase domain"/>
    <property type="match status" value="1"/>
</dbReference>
<dbReference type="Gene3D" id="3.30.565.10">
    <property type="entry name" value="Histidine kinase-like ATPase, C-terminal domain"/>
    <property type="match status" value="1"/>
</dbReference>
<dbReference type="SUPFAM" id="SSF55781">
    <property type="entry name" value="GAF domain-like"/>
    <property type="match status" value="1"/>
</dbReference>
<proteinExistence type="predicted"/>
<evidence type="ECO:0000259" key="3">
    <source>
        <dbReference type="PROSITE" id="PS50112"/>
    </source>
</evidence>
<dbReference type="InterPro" id="IPR003594">
    <property type="entry name" value="HATPase_dom"/>
</dbReference>
<evidence type="ECO:0000313" key="4">
    <source>
        <dbReference type="EMBL" id="MBA4866596.1"/>
    </source>
</evidence>
<keyword evidence="1" id="KW-0378">Hydrolase</keyword>
<dbReference type="FunFam" id="3.30.450.40:FF:000035">
    <property type="entry name" value="PAS sensor protein"/>
    <property type="match status" value="1"/>
</dbReference>
<dbReference type="InterPro" id="IPR000014">
    <property type="entry name" value="PAS"/>
</dbReference>
<dbReference type="FunFam" id="3.60.40.10:FF:000031">
    <property type="entry name" value="PAS sensor protein"/>
    <property type="match status" value="1"/>
</dbReference>
<dbReference type="CDD" id="cd00130">
    <property type="entry name" value="PAS"/>
    <property type="match status" value="1"/>
</dbReference>
<feature type="region of interest" description="Disordered" evidence="2">
    <location>
        <begin position="818"/>
        <end position="837"/>
    </location>
</feature>
<dbReference type="PROSITE" id="PS50112">
    <property type="entry name" value="PAS"/>
    <property type="match status" value="1"/>
</dbReference>
<dbReference type="Pfam" id="PF13581">
    <property type="entry name" value="HATPase_c_2"/>
    <property type="match status" value="1"/>
</dbReference>
<dbReference type="InterPro" id="IPR003018">
    <property type="entry name" value="GAF"/>
</dbReference>
<dbReference type="Gene3D" id="3.30.450.20">
    <property type="entry name" value="PAS domain"/>
    <property type="match status" value="2"/>
</dbReference>
<dbReference type="SMART" id="SM00331">
    <property type="entry name" value="PP2C_SIG"/>
    <property type="match status" value="1"/>
</dbReference>
<dbReference type="InterPro" id="IPR036890">
    <property type="entry name" value="HATPase_C_sf"/>
</dbReference>
<dbReference type="Pfam" id="PF01590">
    <property type="entry name" value="GAF"/>
    <property type="match status" value="1"/>
</dbReference>
<dbReference type="AlphaFoldDB" id="A0A7W2HJY5"/>
<dbReference type="Gene3D" id="3.30.450.40">
    <property type="match status" value="1"/>
</dbReference>
<dbReference type="PANTHER" id="PTHR43156:SF2">
    <property type="entry name" value="STAGE II SPORULATION PROTEIN E"/>
    <property type="match status" value="1"/>
</dbReference>
<accession>A0A7W2HJY5</accession>
<evidence type="ECO:0000313" key="5">
    <source>
        <dbReference type="Proteomes" id="UP000586976"/>
    </source>
</evidence>
<dbReference type="SUPFAM" id="SSF55785">
    <property type="entry name" value="PYP-like sensor domain (PAS domain)"/>
    <property type="match status" value="2"/>
</dbReference>
<protein>
    <submittedName>
        <fullName evidence="4">SpoIIE family protein phosphatase</fullName>
    </submittedName>
</protein>
<dbReference type="Proteomes" id="UP000586976">
    <property type="component" value="Unassembled WGS sequence"/>
</dbReference>
<feature type="domain" description="PAS" evidence="3">
    <location>
        <begin position="30"/>
        <end position="73"/>
    </location>
</feature>
<dbReference type="GO" id="GO:0016791">
    <property type="term" value="F:phosphatase activity"/>
    <property type="evidence" value="ECO:0007669"/>
    <property type="project" value="TreeGrafter"/>
</dbReference>
<dbReference type="Pfam" id="PF07228">
    <property type="entry name" value="SpoIIE"/>
    <property type="match status" value="1"/>
</dbReference>
<organism evidence="4 5">
    <name type="scientific">Streptomyces himalayensis subsp. aureolus</name>
    <dbReference type="NCBI Taxonomy" id="2758039"/>
    <lineage>
        <taxon>Bacteria</taxon>
        <taxon>Bacillati</taxon>
        <taxon>Actinomycetota</taxon>
        <taxon>Actinomycetes</taxon>
        <taxon>Kitasatosporales</taxon>
        <taxon>Streptomycetaceae</taxon>
        <taxon>Streptomyces</taxon>
        <taxon>Streptomyces himalayensis</taxon>
    </lineage>
</organism>
<evidence type="ECO:0000256" key="2">
    <source>
        <dbReference type="SAM" id="MobiDB-lite"/>
    </source>
</evidence>
<dbReference type="InterPro" id="IPR029016">
    <property type="entry name" value="GAF-like_dom_sf"/>
</dbReference>
<evidence type="ECO:0000256" key="1">
    <source>
        <dbReference type="ARBA" id="ARBA00022801"/>
    </source>
</evidence>
<keyword evidence="5" id="KW-1185">Reference proteome</keyword>
<dbReference type="InterPro" id="IPR052016">
    <property type="entry name" value="Bact_Sigma-Reg"/>
</dbReference>
<feature type="region of interest" description="Disordered" evidence="2">
    <location>
        <begin position="1"/>
        <end position="33"/>
    </location>
</feature>
<reference evidence="4 5" key="1">
    <citation type="submission" date="2020-07" db="EMBL/GenBank/DDBJ databases">
        <title>Streptomyces isolated from Indian soil.</title>
        <authorList>
            <person name="Mandal S."/>
            <person name="Maiti P.K."/>
        </authorList>
    </citation>
    <scope>NUCLEOTIDE SEQUENCE [LARGE SCALE GENOMIC DNA]</scope>
    <source>
        <strain evidence="4 5">PSKA54</strain>
    </source>
</reference>